<organism evidence="3 4">
    <name type="scientific">Trichoplax adhaerens</name>
    <name type="common">Trichoplax reptans</name>
    <dbReference type="NCBI Taxonomy" id="10228"/>
    <lineage>
        <taxon>Eukaryota</taxon>
        <taxon>Metazoa</taxon>
        <taxon>Placozoa</taxon>
        <taxon>Uniplacotomia</taxon>
        <taxon>Trichoplacea</taxon>
        <taxon>Trichoplacidae</taxon>
        <taxon>Trichoplax</taxon>
    </lineage>
</organism>
<accession>B3RLF8</accession>
<evidence type="ECO:0000313" key="4">
    <source>
        <dbReference type="Proteomes" id="UP000009022"/>
    </source>
</evidence>
<dbReference type="AlphaFoldDB" id="B3RLF8"/>
<dbReference type="Pfam" id="PF13271">
    <property type="entry name" value="DUF4062"/>
    <property type="match status" value="1"/>
</dbReference>
<dbReference type="HOGENOM" id="CLU_028517_0_0_1"/>
<dbReference type="eggNOG" id="KOG3602">
    <property type="taxonomic scope" value="Eukaryota"/>
</dbReference>
<keyword evidence="1" id="KW-0677">Repeat</keyword>
<dbReference type="PANTHER" id="PTHR19871:SF14">
    <property type="entry name" value="DUF4062 DOMAIN-CONTAINING PROTEIN"/>
    <property type="match status" value="1"/>
</dbReference>
<sequence length="522" mass="60329">MESNDDIIQSILSGNMINLPSKRSQTVRAFISSTFTDTKLERNAIMKDIYSRLKEYCRSRHGLDFQLVDMRWGVRDEATDDHITTELCLKEIELCQKISIGPNFVTLIGQKYGYRPFPTRVLLEHFDCLRQSMLLHQESVQLLDEWFKKDDNAVPPVYILQPISSQLLHYNDPSEPELQANDRKAWWNIYSQLQSSLNRAAKKLKLIGKMDQRVAEQFEISVTHREIRQGILDVENCTNDQCICFVRKISNLEEDLSNDNVPAYIDLIHGENEINTEATDLLSSLLNDQIKEKLNESQIFYFQLDWSPTGIDPDNNEDHEDYIREFCEKFYLVMIRMIDKGIEKNQQLPFDDSLYEEVLGHLSFCQQQCQSFHGRRDILQVVESYIDKGCRDHDESNETLKKSPLVVYGESGSGKTSIMAKCAQYTKNKYPSANLLLRFLGTSPDSSSIRKLLASLCIQLSRLYDQDLNCIPNEFSQLIGYFSTLVNRIPKDKPLVIILDSLDQLLPSDGAHRMSWIPRILP</sequence>
<feature type="domain" description="NACHT" evidence="2">
    <location>
        <begin position="403"/>
        <end position="522"/>
    </location>
</feature>
<dbReference type="Proteomes" id="UP000009022">
    <property type="component" value="Unassembled WGS sequence"/>
</dbReference>
<dbReference type="Gene3D" id="3.40.50.300">
    <property type="entry name" value="P-loop containing nucleotide triphosphate hydrolases"/>
    <property type="match status" value="1"/>
</dbReference>
<dbReference type="InterPro" id="IPR007111">
    <property type="entry name" value="NACHT_NTPase"/>
</dbReference>
<dbReference type="InterPro" id="IPR056884">
    <property type="entry name" value="NPHP3-like_N"/>
</dbReference>
<dbReference type="RefSeq" id="XP_002107964.1">
    <property type="nucleotide sequence ID" value="XM_002107928.1"/>
</dbReference>
<dbReference type="CTD" id="6749179"/>
<dbReference type="SUPFAM" id="SSF52540">
    <property type="entry name" value="P-loop containing nucleoside triphosphate hydrolases"/>
    <property type="match status" value="1"/>
</dbReference>
<dbReference type="PROSITE" id="PS50837">
    <property type="entry name" value="NACHT"/>
    <property type="match status" value="1"/>
</dbReference>
<evidence type="ECO:0000259" key="2">
    <source>
        <dbReference type="PROSITE" id="PS50837"/>
    </source>
</evidence>
<evidence type="ECO:0000313" key="3">
    <source>
        <dbReference type="EMBL" id="EDV28762.1"/>
    </source>
</evidence>
<dbReference type="InParanoid" id="B3RLF8"/>
<dbReference type="OMA" id="NEDHEDY"/>
<name>B3RLF8_TRIAD</name>
<dbReference type="EMBL" id="DS985241">
    <property type="protein sequence ID" value="EDV28762.1"/>
    <property type="molecule type" value="Genomic_DNA"/>
</dbReference>
<dbReference type="PANTHER" id="PTHR19871">
    <property type="entry name" value="BETA TRANSDUCIN-RELATED PROTEIN"/>
    <property type="match status" value="1"/>
</dbReference>
<dbReference type="InterPro" id="IPR025139">
    <property type="entry name" value="DUF4062"/>
</dbReference>
<dbReference type="InterPro" id="IPR027417">
    <property type="entry name" value="P-loop_NTPase"/>
</dbReference>
<dbReference type="Pfam" id="PF24883">
    <property type="entry name" value="NPHP3_N"/>
    <property type="match status" value="1"/>
</dbReference>
<evidence type="ECO:0000256" key="1">
    <source>
        <dbReference type="ARBA" id="ARBA00022737"/>
    </source>
</evidence>
<feature type="non-terminal residue" evidence="3">
    <location>
        <position position="522"/>
    </location>
</feature>
<dbReference type="PhylomeDB" id="B3RLF8"/>
<keyword evidence="4" id="KW-1185">Reference proteome</keyword>
<reference evidence="3 4" key="1">
    <citation type="journal article" date="2008" name="Nature">
        <title>The Trichoplax genome and the nature of placozoans.</title>
        <authorList>
            <person name="Srivastava M."/>
            <person name="Begovic E."/>
            <person name="Chapman J."/>
            <person name="Putnam N.H."/>
            <person name="Hellsten U."/>
            <person name="Kawashima T."/>
            <person name="Kuo A."/>
            <person name="Mitros T."/>
            <person name="Salamov A."/>
            <person name="Carpenter M.L."/>
            <person name="Signorovitch A.Y."/>
            <person name="Moreno M.A."/>
            <person name="Kamm K."/>
            <person name="Grimwood J."/>
            <person name="Schmutz J."/>
            <person name="Shapiro H."/>
            <person name="Grigoriev I.V."/>
            <person name="Buss L.W."/>
            <person name="Schierwater B."/>
            <person name="Dellaporta S.L."/>
            <person name="Rokhsar D.S."/>
        </authorList>
    </citation>
    <scope>NUCLEOTIDE SEQUENCE [LARGE SCALE GENOMIC DNA]</scope>
    <source>
        <strain evidence="3 4">Grell-BS-1999</strain>
    </source>
</reference>
<dbReference type="GeneID" id="6749179"/>
<dbReference type="InterPro" id="IPR052752">
    <property type="entry name" value="NACHT-WD_repeat"/>
</dbReference>
<protein>
    <recommendedName>
        <fullName evidence="2">NACHT domain-containing protein</fullName>
    </recommendedName>
</protein>
<gene>
    <name evidence="3" type="ORF">TRIADDRAFT_19804</name>
</gene>
<dbReference type="STRING" id="10228.B3RLF8"/>
<dbReference type="OrthoDB" id="2325716at2759"/>
<proteinExistence type="predicted"/>
<dbReference type="KEGG" id="tad:TRIADDRAFT_19804"/>